<dbReference type="InterPro" id="IPR050656">
    <property type="entry name" value="PINX1"/>
</dbReference>
<evidence type="ECO:0000256" key="1">
    <source>
        <dbReference type="SAM" id="MobiDB-lite"/>
    </source>
</evidence>
<proteinExistence type="predicted"/>
<protein>
    <submittedName>
        <fullName evidence="2">Protein tma23</fullName>
    </submittedName>
</protein>
<accession>A0AAQ3R2Z0</accession>
<feature type="compositionally biased region" description="Basic and acidic residues" evidence="1">
    <location>
        <begin position="178"/>
        <end position="196"/>
    </location>
</feature>
<feature type="region of interest" description="Disordered" evidence="1">
    <location>
        <begin position="252"/>
        <end position="271"/>
    </location>
</feature>
<evidence type="ECO:0000313" key="3">
    <source>
        <dbReference type="Proteomes" id="UP001303373"/>
    </source>
</evidence>
<evidence type="ECO:0000313" key="2">
    <source>
        <dbReference type="EMBL" id="WPG98865.1"/>
    </source>
</evidence>
<dbReference type="AlphaFoldDB" id="A0AAQ3R2Z0"/>
<feature type="compositionally biased region" description="Basic and acidic residues" evidence="1">
    <location>
        <begin position="139"/>
        <end position="171"/>
    </location>
</feature>
<dbReference type="PANTHER" id="PTHR23149">
    <property type="entry name" value="G PATCH DOMAIN CONTAINING PROTEIN"/>
    <property type="match status" value="1"/>
</dbReference>
<dbReference type="Proteomes" id="UP001303373">
    <property type="component" value="Chromosome 2"/>
</dbReference>
<keyword evidence="3" id="KW-1185">Reference proteome</keyword>
<sequence>MDAKAYLESQGWRGEGHSLDQTNKGLKKPLLISKKVDVLGVGLNKHAAVNDQWWLRAFDEGLKNFGTGKQGVLSAVQQHGIHRGGLYGRFVKGEGVPGTFGDTSAASSSESSGTSTPVQVDVTMNDGDVAEYGSKKRKRSEEAKPEGQAKPAKKDEEKKRKKELKQEEKKGVKLQKAKKSEKDQAAQNDKGDDHASKKASKSKSTKKDALRTMSKDIKNDTEILESIPADKLAAYKLRAEEKGVPLEDYVLRRKEKKQDKQATKNRKASKS</sequence>
<feature type="compositionally biased region" description="Low complexity" evidence="1">
    <location>
        <begin position="103"/>
        <end position="116"/>
    </location>
</feature>
<reference evidence="2 3" key="1">
    <citation type="submission" date="2023-11" db="EMBL/GenBank/DDBJ databases">
        <title>An acidophilic fungus is an integral part of prey digestion in a carnivorous sundew plant.</title>
        <authorList>
            <person name="Tsai I.J."/>
        </authorList>
    </citation>
    <scope>NUCLEOTIDE SEQUENCE [LARGE SCALE GENOMIC DNA]</scope>
    <source>
        <strain evidence="2">169a</strain>
    </source>
</reference>
<dbReference type="EMBL" id="CP138581">
    <property type="protein sequence ID" value="WPG98865.1"/>
    <property type="molecule type" value="Genomic_DNA"/>
</dbReference>
<name>A0AAQ3R2Z0_9PEZI</name>
<feature type="compositionally biased region" description="Basic and acidic residues" evidence="1">
    <location>
        <begin position="252"/>
        <end position="262"/>
    </location>
</feature>
<organism evidence="2 3">
    <name type="scientific">Acrodontium crateriforme</name>
    <dbReference type="NCBI Taxonomy" id="150365"/>
    <lineage>
        <taxon>Eukaryota</taxon>
        <taxon>Fungi</taxon>
        <taxon>Dikarya</taxon>
        <taxon>Ascomycota</taxon>
        <taxon>Pezizomycotina</taxon>
        <taxon>Dothideomycetes</taxon>
        <taxon>Dothideomycetidae</taxon>
        <taxon>Mycosphaerellales</taxon>
        <taxon>Teratosphaeriaceae</taxon>
        <taxon>Acrodontium</taxon>
    </lineage>
</organism>
<feature type="compositionally biased region" description="Basic and acidic residues" evidence="1">
    <location>
        <begin position="205"/>
        <end position="221"/>
    </location>
</feature>
<feature type="region of interest" description="Disordered" evidence="1">
    <location>
        <begin position="101"/>
        <end position="228"/>
    </location>
</feature>
<gene>
    <name evidence="2" type="ORF">R9X50_00166300</name>
</gene>
<dbReference type="PANTHER" id="PTHR23149:SF33">
    <property type="entry name" value="PROTEIN TMA23"/>
    <property type="match status" value="1"/>
</dbReference>